<name>A0ABU8TXF8_9ACTN</name>
<evidence type="ECO:0000313" key="2">
    <source>
        <dbReference type="EMBL" id="MEJ8640304.1"/>
    </source>
</evidence>
<gene>
    <name evidence="2" type="ORF">WKI68_00470</name>
</gene>
<keyword evidence="3" id="KW-1185">Reference proteome</keyword>
<sequence length="289" mass="30995">MRTHAARALRGRALGGRDRLRRTRGRPLPPPRRAADAGSGARADRRLVRPELLWLPFDATVADDDGLRWVSDRTLRAAADAAGLLCVPLLAEGPVSRLQELPVVFPTRLPGLLGLPALPDNLAEGLVVKPAGEHREPGRPMAKFKQPAFAEDERFDGSRPYQAPAQGAAGVPGWLLAHGTGLLTPARAASAVSKLGPRTHRGTWPRRSPGTPPRRSRRPWAAWTGMRTVPWSVPCTPAPCPWPASTRPTAARDAHHGSGGPPASEVRRVMAPDPGRRLPAASALCILLE</sequence>
<dbReference type="Proteomes" id="UP001382904">
    <property type="component" value="Unassembled WGS sequence"/>
</dbReference>
<feature type="region of interest" description="Disordered" evidence="1">
    <location>
        <begin position="16"/>
        <end position="42"/>
    </location>
</feature>
<comment type="caution">
    <text evidence="2">The sequence shown here is derived from an EMBL/GenBank/DDBJ whole genome shotgun (WGS) entry which is preliminary data.</text>
</comment>
<evidence type="ECO:0000313" key="3">
    <source>
        <dbReference type="Proteomes" id="UP001382904"/>
    </source>
</evidence>
<proteinExistence type="predicted"/>
<dbReference type="SUPFAM" id="SSF56091">
    <property type="entry name" value="DNA ligase/mRNA capping enzyme, catalytic domain"/>
    <property type="match status" value="1"/>
</dbReference>
<organism evidence="2 3">
    <name type="scientific">Streptomyces caledonius</name>
    <dbReference type="NCBI Taxonomy" id="3134107"/>
    <lineage>
        <taxon>Bacteria</taxon>
        <taxon>Bacillati</taxon>
        <taxon>Actinomycetota</taxon>
        <taxon>Actinomycetes</taxon>
        <taxon>Kitasatosporales</taxon>
        <taxon>Streptomycetaceae</taxon>
        <taxon>Streptomyces</taxon>
    </lineage>
</organism>
<keyword evidence="2" id="KW-0436">Ligase</keyword>
<evidence type="ECO:0000256" key="1">
    <source>
        <dbReference type="SAM" id="MobiDB-lite"/>
    </source>
</evidence>
<feature type="region of interest" description="Disordered" evidence="1">
    <location>
        <begin position="193"/>
        <end position="218"/>
    </location>
</feature>
<dbReference type="EMBL" id="JBBKAM010000002">
    <property type="protein sequence ID" value="MEJ8640304.1"/>
    <property type="molecule type" value="Genomic_DNA"/>
</dbReference>
<dbReference type="GO" id="GO:0016874">
    <property type="term" value="F:ligase activity"/>
    <property type="evidence" value="ECO:0007669"/>
    <property type="project" value="UniProtKB-KW"/>
</dbReference>
<dbReference type="Gene3D" id="3.30.1490.70">
    <property type="match status" value="1"/>
</dbReference>
<reference evidence="2 3" key="1">
    <citation type="submission" date="2024-03" db="EMBL/GenBank/DDBJ databases">
        <title>Novel Streptomyces species of biotechnological and ecological value are a feature of Machair soil.</title>
        <authorList>
            <person name="Prole J.R."/>
            <person name="Goodfellow M."/>
            <person name="Allenby N."/>
            <person name="Ward A.C."/>
        </authorList>
    </citation>
    <scope>NUCLEOTIDE SEQUENCE [LARGE SCALE GENOMIC DNA]</scope>
    <source>
        <strain evidence="2 3">MS1.HAVA.3</strain>
    </source>
</reference>
<accession>A0ABU8TXF8</accession>
<feature type="region of interest" description="Disordered" evidence="1">
    <location>
        <begin position="244"/>
        <end position="269"/>
    </location>
</feature>
<protein>
    <submittedName>
        <fullName evidence="2">RNA ligase family protein</fullName>
    </submittedName>
</protein>